<organism evidence="1 2">
    <name type="scientific">Actinidia rufa</name>
    <dbReference type="NCBI Taxonomy" id="165716"/>
    <lineage>
        <taxon>Eukaryota</taxon>
        <taxon>Viridiplantae</taxon>
        <taxon>Streptophyta</taxon>
        <taxon>Embryophyta</taxon>
        <taxon>Tracheophyta</taxon>
        <taxon>Spermatophyta</taxon>
        <taxon>Magnoliopsida</taxon>
        <taxon>eudicotyledons</taxon>
        <taxon>Gunneridae</taxon>
        <taxon>Pentapetalae</taxon>
        <taxon>asterids</taxon>
        <taxon>Ericales</taxon>
        <taxon>Actinidiaceae</taxon>
        <taxon>Actinidia</taxon>
    </lineage>
</organism>
<reference evidence="1 2" key="1">
    <citation type="submission" date="2019-07" db="EMBL/GenBank/DDBJ databases">
        <title>De Novo Assembly of kiwifruit Actinidia rufa.</title>
        <authorList>
            <person name="Sugita-Konishi S."/>
            <person name="Sato K."/>
            <person name="Mori E."/>
            <person name="Abe Y."/>
            <person name="Kisaki G."/>
            <person name="Hamano K."/>
            <person name="Suezawa K."/>
            <person name="Otani M."/>
            <person name="Fukuda T."/>
            <person name="Manabe T."/>
            <person name="Gomi K."/>
            <person name="Tabuchi M."/>
            <person name="Akimitsu K."/>
            <person name="Kataoka I."/>
        </authorList>
    </citation>
    <scope>NUCLEOTIDE SEQUENCE [LARGE SCALE GENOMIC DNA]</scope>
    <source>
        <strain evidence="2">cv. Fuchu</strain>
    </source>
</reference>
<dbReference type="Proteomes" id="UP000585474">
    <property type="component" value="Unassembled WGS sequence"/>
</dbReference>
<proteinExistence type="predicted"/>
<comment type="caution">
    <text evidence="1">The sequence shown here is derived from an EMBL/GenBank/DDBJ whole genome shotgun (WGS) entry which is preliminary data.</text>
</comment>
<accession>A0A7J0HCN6</accession>
<evidence type="ECO:0000313" key="2">
    <source>
        <dbReference type="Proteomes" id="UP000585474"/>
    </source>
</evidence>
<gene>
    <name evidence="1" type="ORF">Acr_29g0000520</name>
</gene>
<protein>
    <submittedName>
        <fullName evidence="1">Uncharacterized protein</fullName>
    </submittedName>
</protein>
<sequence>MNSSKLGIAWERGLRGDLTRRSSGGEWGCIRRPILMRFGARASSRRDESGAPQLPPSADLSLLLVHSPSSFAHSNMLCAPSNPPRITFLLCTSYFSLWQPSEFIDHREEKISSWLSSYMPTFETSGKKGGLHLGLFCSFI</sequence>
<evidence type="ECO:0000313" key="1">
    <source>
        <dbReference type="EMBL" id="GFZ20890.1"/>
    </source>
</evidence>
<keyword evidence="2" id="KW-1185">Reference proteome</keyword>
<dbReference type="EMBL" id="BJWL01000029">
    <property type="protein sequence ID" value="GFZ20890.1"/>
    <property type="molecule type" value="Genomic_DNA"/>
</dbReference>
<name>A0A7J0HCN6_9ERIC</name>
<dbReference type="AlphaFoldDB" id="A0A7J0HCN6"/>